<protein>
    <submittedName>
        <fullName evidence="8">ABC transporter ATP-binding protein</fullName>
    </submittedName>
</protein>
<dbReference type="SMART" id="SM00382">
    <property type="entry name" value="AAA"/>
    <property type="match status" value="1"/>
</dbReference>
<dbReference type="InterPro" id="IPR017871">
    <property type="entry name" value="ABC_transporter-like_CS"/>
</dbReference>
<reference evidence="9" key="1">
    <citation type="journal article" date="2019" name="Int. J. Syst. Evol. Microbiol.">
        <title>The Global Catalogue of Microorganisms (GCM) 10K type strain sequencing project: providing services to taxonomists for standard genome sequencing and annotation.</title>
        <authorList>
            <consortium name="The Broad Institute Genomics Platform"/>
            <consortium name="The Broad Institute Genome Sequencing Center for Infectious Disease"/>
            <person name="Wu L."/>
            <person name="Ma J."/>
        </authorList>
    </citation>
    <scope>NUCLEOTIDE SEQUENCE [LARGE SCALE GENOMIC DNA]</scope>
    <source>
        <strain evidence="9">CCUG 39402</strain>
    </source>
</reference>
<dbReference type="PROSITE" id="PS50893">
    <property type="entry name" value="ABC_TRANSPORTER_2"/>
    <property type="match status" value="1"/>
</dbReference>
<dbReference type="PANTHER" id="PTHR43820:SF4">
    <property type="entry name" value="HIGH-AFFINITY BRANCHED-CHAIN AMINO ACID TRANSPORT ATP-BINDING PROTEIN LIVF"/>
    <property type="match status" value="1"/>
</dbReference>
<dbReference type="EMBL" id="JBHSRS010000004">
    <property type="protein sequence ID" value="MFC6280040.1"/>
    <property type="molecule type" value="Genomic_DNA"/>
</dbReference>
<evidence type="ECO:0000313" key="9">
    <source>
        <dbReference type="Proteomes" id="UP001596270"/>
    </source>
</evidence>
<keyword evidence="3" id="KW-0472">Membrane</keyword>
<dbReference type="InterPro" id="IPR003439">
    <property type="entry name" value="ABC_transporter-like_ATP-bd"/>
</dbReference>
<dbReference type="InterPro" id="IPR052156">
    <property type="entry name" value="BCAA_Transport_ATP-bd_LivF"/>
</dbReference>
<dbReference type="CDD" id="cd03224">
    <property type="entry name" value="ABC_TM1139_LivF_branched"/>
    <property type="match status" value="1"/>
</dbReference>
<evidence type="ECO:0000256" key="2">
    <source>
        <dbReference type="ARBA" id="ARBA00022448"/>
    </source>
</evidence>
<evidence type="ECO:0000313" key="8">
    <source>
        <dbReference type="EMBL" id="MFC6280040.1"/>
    </source>
</evidence>
<dbReference type="SUPFAM" id="SSF52540">
    <property type="entry name" value="P-loop containing nucleoside triphosphate hydrolases"/>
    <property type="match status" value="1"/>
</dbReference>
<dbReference type="Pfam" id="PF00005">
    <property type="entry name" value="ABC_tran"/>
    <property type="match status" value="1"/>
</dbReference>
<keyword evidence="3" id="KW-1003">Cell membrane</keyword>
<dbReference type="GO" id="GO:0005524">
    <property type="term" value="F:ATP binding"/>
    <property type="evidence" value="ECO:0007669"/>
    <property type="project" value="UniProtKB-KW"/>
</dbReference>
<proteinExistence type="inferred from homology"/>
<dbReference type="RefSeq" id="WP_371438003.1">
    <property type="nucleotide sequence ID" value="NZ_JBHSRS010000004.1"/>
</dbReference>
<evidence type="ECO:0000256" key="1">
    <source>
        <dbReference type="ARBA" id="ARBA00005417"/>
    </source>
</evidence>
<dbReference type="Proteomes" id="UP001596270">
    <property type="component" value="Unassembled WGS sequence"/>
</dbReference>
<keyword evidence="6" id="KW-0029">Amino-acid transport</keyword>
<keyword evidence="2" id="KW-0813">Transport</keyword>
<keyword evidence="5 8" id="KW-0067">ATP-binding</keyword>
<dbReference type="Gene3D" id="3.40.50.300">
    <property type="entry name" value="P-loop containing nucleotide triphosphate hydrolases"/>
    <property type="match status" value="1"/>
</dbReference>
<dbReference type="InterPro" id="IPR003593">
    <property type="entry name" value="AAA+_ATPase"/>
</dbReference>
<sequence>MSSATKPQAPLLDVRNIEVVYHGVVFAVKGVSLTVAAGQVVTLFGPNGAGKTSLVRAISRLLLSVEAQIRSGSVTFDGAALDALAPHEIARRGLYQIPEGGNVIKELTVRENLMLSQFCRESRAGLADDYARVVDRFPILKTRESQLGGYLSGGEQQMLSMAKALLAKPRLLVLDEPTLGLSPMLVQENFQALRELNRDFGIAILVIEQNAKVALDIASYGYVMESGRVVYDGPAEALRENREIQEFYLGLEGGLKKSFRDVKHYKRRKRWLS</sequence>
<dbReference type="InterPro" id="IPR027417">
    <property type="entry name" value="P-loop_NTPase"/>
</dbReference>
<evidence type="ECO:0000256" key="6">
    <source>
        <dbReference type="ARBA" id="ARBA00022970"/>
    </source>
</evidence>
<keyword evidence="9" id="KW-1185">Reference proteome</keyword>
<comment type="caution">
    <text evidence="8">The sequence shown here is derived from an EMBL/GenBank/DDBJ whole genome shotgun (WGS) entry which is preliminary data.</text>
</comment>
<evidence type="ECO:0000256" key="4">
    <source>
        <dbReference type="ARBA" id="ARBA00022741"/>
    </source>
</evidence>
<feature type="domain" description="ABC transporter" evidence="7">
    <location>
        <begin position="12"/>
        <end position="251"/>
    </location>
</feature>
<gene>
    <name evidence="8" type="ORF">ACFQND_02175</name>
</gene>
<organism evidence="8 9">
    <name type="scientific">Polaromonas aquatica</name>
    <dbReference type="NCBI Taxonomy" id="332657"/>
    <lineage>
        <taxon>Bacteria</taxon>
        <taxon>Pseudomonadati</taxon>
        <taxon>Pseudomonadota</taxon>
        <taxon>Betaproteobacteria</taxon>
        <taxon>Burkholderiales</taxon>
        <taxon>Comamonadaceae</taxon>
        <taxon>Polaromonas</taxon>
    </lineage>
</organism>
<keyword evidence="4" id="KW-0547">Nucleotide-binding</keyword>
<evidence type="ECO:0000256" key="3">
    <source>
        <dbReference type="ARBA" id="ARBA00022475"/>
    </source>
</evidence>
<dbReference type="PANTHER" id="PTHR43820">
    <property type="entry name" value="HIGH-AFFINITY BRANCHED-CHAIN AMINO ACID TRANSPORT ATP-BINDING PROTEIN LIVF"/>
    <property type="match status" value="1"/>
</dbReference>
<name>A0ABW1TT76_9BURK</name>
<accession>A0ABW1TT76</accession>
<comment type="similarity">
    <text evidence="1">Belongs to the ABC transporter superfamily.</text>
</comment>
<evidence type="ECO:0000259" key="7">
    <source>
        <dbReference type="PROSITE" id="PS50893"/>
    </source>
</evidence>
<evidence type="ECO:0000256" key="5">
    <source>
        <dbReference type="ARBA" id="ARBA00022840"/>
    </source>
</evidence>
<dbReference type="PROSITE" id="PS00211">
    <property type="entry name" value="ABC_TRANSPORTER_1"/>
    <property type="match status" value="1"/>
</dbReference>